<keyword evidence="1" id="KW-0812">Transmembrane</keyword>
<reference evidence="2 3" key="1">
    <citation type="submission" date="2016-02" db="EMBL/GenBank/DDBJ databases">
        <title>Genome sequence of Moorella mulderi DSM 14980.</title>
        <authorList>
            <person name="Poehlein A."/>
            <person name="Daniel R."/>
        </authorList>
    </citation>
    <scope>NUCLEOTIDE SEQUENCE [LARGE SCALE GENOMIC DNA]</scope>
    <source>
        <strain evidence="2 3">DSM 14980</strain>
    </source>
</reference>
<organism evidence="2 3">
    <name type="scientific">Moorella mulderi DSM 14980</name>
    <dbReference type="NCBI Taxonomy" id="1122241"/>
    <lineage>
        <taxon>Bacteria</taxon>
        <taxon>Bacillati</taxon>
        <taxon>Bacillota</taxon>
        <taxon>Clostridia</taxon>
        <taxon>Neomoorellales</taxon>
        <taxon>Neomoorellaceae</taxon>
        <taxon>Neomoorella</taxon>
    </lineage>
</organism>
<dbReference type="PATRIC" id="fig|1122241.3.peg.2834"/>
<keyword evidence="1" id="KW-0472">Membrane</keyword>
<dbReference type="Proteomes" id="UP000075670">
    <property type="component" value="Unassembled WGS sequence"/>
</dbReference>
<evidence type="ECO:0000313" key="3">
    <source>
        <dbReference type="Proteomes" id="UP000075670"/>
    </source>
</evidence>
<keyword evidence="1" id="KW-1133">Transmembrane helix</keyword>
<keyword evidence="3" id="KW-1185">Reference proteome</keyword>
<evidence type="ECO:0000256" key="1">
    <source>
        <dbReference type="SAM" id="Phobius"/>
    </source>
</evidence>
<evidence type="ECO:0000313" key="2">
    <source>
        <dbReference type="EMBL" id="KYH31134.1"/>
    </source>
</evidence>
<protein>
    <submittedName>
        <fullName evidence="2">Uncharacterized protein</fullName>
    </submittedName>
</protein>
<accession>A0A151ATY8</accession>
<dbReference type="AlphaFoldDB" id="A0A151ATY8"/>
<feature type="transmembrane region" description="Helical" evidence="1">
    <location>
        <begin position="7"/>
        <end position="28"/>
    </location>
</feature>
<dbReference type="EMBL" id="LTBC01000015">
    <property type="protein sequence ID" value="KYH31134.1"/>
    <property type="molecule type" value="Genomic_DNA"/>
</dbReference>
<gene>
    <name evidence="2" type="ORF">MOMUL_26670</name>
</gene>
<proteinExistence type="predicted"/>
<name>A0A151ATY8_9FIRM</name>
<comment type="caution">
    <text evidence="2">The sequence shown here is derived from an EMBL/GenBank/DDBJ whole genome shotgun (WGS) entry which is preliminary data.</text>
</comment>
<sequence>MPTQFKLIRFLSYTAAALIALAVIQFLWY</sequence>